<keyword evidence="3 9" id="KW-0813">Transport</keyword>
<keyword evidence="5" id="KW-0677">Repeat</keyword>
<comment type="subcellular location">
    <subcellularLocation>
        <location evidence="1">Membrane</location>
        <topology evidence="1">Multi-pass membrane protein</topology>
    </subcellularLocation>
</comment>
<name>A0A418BJH2_APHAT</name>
<proteinExistence type="inferred from homology"/>
<evidence type="ECO:0000256" key="7">
    <source>
        <dbReference type="ARBA" id="ARBA00023136"/>
    </source>
</evidence>
<keyword evidence="6" id="KW-1133">Transmembrane helix</keyword>
<evidence type="ECO:0000256" key="8">
    <source>
        <dbReference type="PROSITE-ProRule" id="PRU00282"/>
    </source>
</evidence>
<dbReference type="InterPro" id="IPR050391">
    <property type="entry name" value="Mito_Metabolite_Transporter"/>
</dbReference>
<evidence type="ECO:0000313" key="10">
    <source>
        <dbReference type="EMBL" id="RHY43593.1"/>
    </source>
</evidence>
<comment type="caution">
    <text evidence="10">The sequence shown here is derived from an EMBL/GenBank/DDBJ whole genome shotgun (WGS) entry which is preliminary data.</text>
</comment>
<evidence type="ECO:0000256" key="9">
    <source>
        <dbReference type="RuleBase" id="RU000488"/>
    </source>
</evidence>
<dbReference type="Proteomes" id="UP000283543">
    <property type="component" value="Unassembled WGS sequence"/>
</dbReference>
<dbReference type="InterPro" id="IPR023395">
    <property type="entry name" value="MCP_dom_sf"/>
</dbReference>
<gene>
    <name evidence="10" type="ORF">DYB34_013072</name>
</gene>
<evidence type="ECO:0000313" key="11">
    <source>
        <dbReference type="Proteomes" id="UP000283543"/>
    </source>
</evidence>
<protein>
    <recommendedName>
        <fullName evidence="12">Mitochondrial carrier protein</fullName>
    </recommendedName>
</protein>
<comment type="similarity">
    <text evidence="2 9">Belongs to the mitochondrial carrier (TC 2.A.29) family.</text>
</comment>
<evidence type="ECO:0000256" key="3">
    <source>
        <dbReference type="ARBA" id="ARBA00022448"/>
    </source>
</evidence>
<evidence type="ECO:0000256" key="4">
    <source>
        <dbReference type="ARBA" id="ARBA00022692"/>
    </source>
</evidence>
<dbReference type="VEuPathDB" id="FungiDB:H257_03084"/>
<dbReference type="AlphaFoldDB" id="A0A418BJH2"/>
<evidence type="ECO:0008006" key="12">
    <source>
        <dbReference type="Google" id="ProtNLM"/>
    </source>
</evidence>
<feature type="repeat" description="Solcar" evidence="8">
    <location>
        <begin position="5"/>
        <end position="96"/>
    </location>
</feature>
<sequence length="254" mass="27962">MEHKDPLAVRFVAGAVASTTAELCTLPMDCSKVRMQTHGLRTSTTVQFNSGLLDTIRKVVRYEGPWSLWNGAKPAVVRQVVFYSASMVLYTPLRDSSVWPGEATYVKKIVAGGISGAIGVALANPYETNWNVAQHPARFRCKRCRVRKQSLIAAGLVTEGTVGATMGASLVAGFAGAVVSSPLDVIKTRLMAHENNRHYTGVLDCGRELYQLHGVRAFYKGFAAYYLREAPWCCLFFVTYELVRNSILRPHSIT</sequence>
<evidence type="ECO:0000256" key="6">
    <source>
        <dbReference type="ARBA" id="ARBA00022989"/>
    </source>
</evidence>
<dbReference type="InterPro" id="IPR018108">
    <property type="entry name" value="MCP_transmembrane"/>
</dbReference>
<keyword evidence="4 8" id="KW-0812">Transmembrane</keyword>
<feature type="repeat" description="Solcar" evidence="8">
    <location>
        <begin position="160"/>
        <end position="246"/>
    </location>
</feature>
<dbReference type="PANTHER" id="PTHR45618">
    <property type="entry name" value="MITOCHONDRIAL DICARBOXYLATE CARRIER-RELATED"/>
    <property type="match status" value="1"/>
</dbReference>
<evidence type="ECO:0000256" key="1">
    <source>
        <dbReference type="ARBA" id="ARBA00004141"/>
    </source>
</evidence>
<dbReference type="SUPFAM" id="SSF103506">
    <property type="entry name" value="Mitochondrial carrier"/>
    <property type="match status" value="1"/>
</dbReference>
<dbReference type="EMBL" id="QUTB01008073">
    <property type="protein sequence ID" value="RHY43593.1"/>
    <property type="molecule type" value="Genomic_DNA"/>
</dbReference>
<keyword evidence="7 8" id="KW-0472">Membrane</keyword>
<evidence type="ECO:0000256" key="5">
    <source>
        <dbReference type="ARBA" id="ARBA00022737"/>
    </source>
</evidence>
<dbReference type="Gene3D" id="1.50.40.10">
    <property type="entry name" value="Mitochondrial carrier domain"/>
    <property type="match status" value="2"/>
</dbReference>
<dbReference type="GO" id="GO:0016020">
    <property type="term" value="C:membrane"/>
    <property type="evidence" value="ECO:0007669"/>
    <property type="project" value="UniProtKB-SubCell"/>
</dbReference>
<dbReference type="Pfam" id="PF00153">
    <property type="entry name" value="Mito_carr"/>
    <property type="match status" value="2"/>
</dbReference>
<feature type="non-terminal residue" evidence="10">
    <location>
        <position position="254"/>
    </location>
</feature>
<reference evidence="10 11" key="1">
    <citation type="submission" date="2018-08" db="EMBL/GenBank/DDBJ databases">
        <title>Aphanomyces genome sequencing and annotation.</title>
        <authorList>
            <person name="Minardi D."/>
            <person name="Oidtmann B."/>
            <person name="Van Der Giezen M."/>
            <person name="Studholme D.J."/>
        </authorList>
    </citation>
    <scope>NUCLEOTIDE SEQUENCE [LARGE SCALE GENOMIC DNA]</scope>
    <source>
        <strain evidence="10 11">Si</strain>
    </source>
</reference>
<organism evidence="10 11">
    <name type="scientific">Aphanomyces astaci</name>
    <name type="common">Crayfish plague agent</name>
    <dbReference type="NCBI Taxonomy" id="112090"/>
    <lineage>
        <taxon>Eukaryota</taxon>
        <taxon>Sar</taxon>
        <taxon>Stramenopiles</taxon>
        <taxon>Oomycota</taxon>
        <taxon>Saprolegniomycetes</taxon>
        <taxon>Saprolegniales</taxon>
        <taxon>Verrucalvaceae</taxon>
        <taxon>Aphanomyces</taxon>
    </lineage>
</organism>
<evidence type="ECO:0000256" key="2">
    <source>
        <dbReference type="ARBA" id="ARBA00006375"/>
    </source>
</evidence>
<dbReference type="PROSITE" id="PS50920">
    <property type="entry name" value="SOLCAR"/>
    <property type="match status" value="2"/>
</dbReference>
<accession>A0A418BJH2</accession>